<feature type="transmembrane region" description="Helical" evidence="1">
    <location>
        <begin position="205"/>
        <end position="228"/>
    </location>
</feature>
<keyword evidence="1" id="KW-1133">Transmembrane helix</keyword>
<feature type="transmembrane region" description="Helical" evidence="1">
    <location>
        <begin position="142"/>
        <end position="163"/>
    </location>
</feature>
<organism evidence="3">
    <name type="scientific">Aureimonas altamirensis</name>
    <dbReference type="NCBI Taxonomy" id="370622"/>
    <lineage>
        <taxon>Bacteria</taxon>
        <taxon>Pseudomonadati</taxon>
        <taxon>Pseudomonadota</taxon>
        <taxon>Alphaproteobacteria</taxon>
        <taxon>Hyphomicrobiales</taxon>
        <taxon>Aurantimonadaceae</taxon>
        <taxon>Aureimonas</taxon>
    </lineage>
</organism>
<feature type="transmembrane region" description="Helical" evidence="1">
    <location>
        <begin position="56"/>
        <end position="75"/>
    </location>
</feature>
<feature type="transmembrane region" description="Helical" evidence="1">
    <location>
        <begin position="326"/>
        <end position="349"/>
    </location>
</feature>
<evidence type="ECO:0000256" key="1">
    <source>
        <dbReference type="SAM" id="Phobius"/>
    </source>
</evidence>
<protein>
    <submittedName>
        <fullName evidence="3">Transmembrane protein</fullName>
    </submittedName>
</protein>
<evidence type="ECO:0000313" key="3">
    <source>
        <dbReference type="EMBL" id="BAT26431.1"/>
    </source>
</evidence>
<dbReference type="PANTHER" id="PTHR35342">
    <property type="entry name" value="TRICARBOXYLIC TRANSPORT PROTEIN"/>
    <property type="match status" value="1"/>
</dbReference>
<sequence>MAALMDQLYGNVALGLSTALSLNNLFYCFVGVFLGTVVGVIPGLGALAAISMLFPITFHLDATAALIMLAGIWYGTSYGGNTASILLNIPGTPANAVTCLDGYPMTKQGRGGVALLMTTVASFVGGTIGIILMMLFAPTIAAYALSFGSADYFALMVLGLVAASTISDGSAMKGLAMVVLGIAFGCVGMDIYSGGQRFTFGWLELADGISLVALAMGLFGVSEIIVGIRNVSANAIDRSSVTLRAMKPTKDDWRRSIGPMARGTGIGSFFGTLPGTGPSVAAFMAYAVEKRVAKDRSRFGKGAIEGIMAPESANNSADQTSFIPTLALGIPGSPTMALMLGALIIHGIAPGPQLMTEQASLFWGLIMSFWIGNLLLVVLNVPLIGLWVRLLLIPYHLLYPAVLMFICIGVYTVNNNPFDVWLVVFFGGLGYVMRLLDLPTAPLLLGFVLGPLMEEHFRRAMLISRGNLMTFIERPISGTVLAVTGLILIWSAWAAYAVYRRERRLQAAEA</sequence>
<dbReference type="AlphaFoldDB" id="A0A0P0YY62"/>
<feature type="transmembrane region" description="Helical" evidence="1">
    <location>
        <begin position="395"/>
        <end position="414"/>
    </location>
</feature>
<evidence type="ECO:0000259" key="2">
    <source>
        <dbReference type="Pfam" id="PF01970"/>
    </source>
</evidence>
<feature type="domain" description="DUF112" evidence="2">
    <location>
        <begin position="25"/>
        <end position="445"/>
    </location>
</feature>
<accession>A0A0P0YY62</accession>
<feature type="transmembrane region" description="Helical" evidence="1">
    <location>
        <begin position="25"/>
        <end position="50"/>
    </location>
</feature>
<dbReference type="EMBL" id="LC066371">
    <property type="protein sequence ID" value="BAT26431.1"/>
    <property type="molecule type" value="Genomic_DNA"/>
</dbReference>
<feature type="transmembrane region" description="Helical" evidence="1">
    <location>
        <begin position="471"/>
        <end position="496"/>
    </location>
</feature>
<name>A0A0P0YY62_9HYPH</name>
<feature type="transmembrane region" description="Helical" evidence="1">
    <location>
        <begin position="175"/>
        <end position="193"/>
    </location>
</feature>
<dbReference type="Pfam" id="PF01970">
    <property type="entry name" value="TctA"/>
    <property type="match status" value="1"/>
</dbReference>
<dbReference type="PANTHER" id="PTHR35342:SF5">
    <property type="entry name" value="TRICARBOXYLIC TRANSPORT PROTEIN"/>
    <property type="match status" value="1"/>
</dbReference>
<keyword evidence="1 3" id="KW-0812">Transmembrane</keyword>
<reference evidence="3" key="1">
    <citation type="journal article" date="2015" name="Proc. Natl. Acad. Sci. U.S.A.">
        <title>Bacterial clade with the ribosomal RNA operon on a small plasmid rather than the chromosome.</title>
        <authorList>
            <person name="Anda M."/>
            <person name="Ohtsubo Y."/>
            <person name="Okubo T."/>
            <person name="Sugawara M."/>
            <person name="Nagata Y."/>
            <person name="Tsuda M."/>
            <person name="Minamisawa K."/>
            <person name="Mitsui H."/>
        </authorList>
    </citation>
    <scope>NUCLEOTIDE SEQUENCE</scope>
    <source>
        <strain evidence="3">DSM 21988</strain>
    </source>
</reference>
<feature type="transmembrane region" description="Helical" evidence="1">
    <location>
        <begin position="113"/>
        <end position="136"/>
    </location>
</feature>
<keyword evidence="1" id="KW-0472">Membrane</keyword>
<proteinExistence type="predicted"/>
<feature type="transmembrane region" description="Helical" evidence="1">
    <location>
        <begin position="361"/>
        <end position="388"/>
    </location>
</feature>
<feature type="transmembrane region" description="Helical" evidence="1">
    <location>
        <begin position="420"/>
        <end position="450"/>
    </location>
</feature>
<dbReference type="InterPro" id="IPR002823">
    <property type="entry name" value="DUF112_TM"/>
</dbReference>